<sequence>MTPTEFTQLVDTTLSQIEQAIEASDADIDFETSAGILELEFANGSKIIINRQSASQELWVAAKSGGYHYVWKDDAWRNTRDGSELFASLGRYVSEQAGQPVEMKS</sequence>
<name>A0A6F8VA49_9PROT</name>
<evidence type="ECO:0000256" key="3">
    <source>
        <dbReference type="ARBA" id="ARBA00023004"/>
    </source>
</evidence>
<accession>A0A6F8VA49</accession>
<dbReference type="Gene3D" id="3.30.920.10">
    <property type="entry name" value="Frataxin/CyaY"/>
    <property type="match status" value="1"/>
</dbReference>
<evidence type="ECO:0000256" key="4">
    <source>
        <dbReference type="HAMAP-Rule" id="MF_00142"/>
    </source>
</evidence>
<proteinExistence type="inferred from homology"/>
<dbReference type="HAMAP" id="MF_00142">
    <property type="entry name" value="CyaY"/>
    <property type="match status" value="1"/>
</dbReference>
<dbReference type="AlphaFoldDB" id="A0A6F8VA49"/>
<dbReference type="PANTHER" id="PTHR16821:SF2">
    <property type="entry name" value="FRATAXIN, MITOCHONDRIAL"/>
    <property type="match status" value="1"/>
</dbReference>
<dbReference type="GO" id="GO:0016226">
    <property type="term" value="P:iron-sulfur cluster assembly"/>
    <property type="evidence" value="ECO:0007669"/>
    <property type="project" value="UniProtKB-UniRule"/>
</dbReference>
<keyword evidence="2 4" id="KW-0479">Metal-binding</keyword>
<dbReference type="GO" id="GO:0005829">
    <property type="term" value="C:cytosol"/>
    <property type="evidence" value="ECO:0007669"/>
    <property type="project" value="TreeGrafter"/>
</dbReference>
<dbReference type="GO" id="GO:0008199">
    <property type="term" value="F:ferric iron binding"/>
    <property type="evidence" value="ECO:0007669"/>
    <property type="project" value="InterPro"/>
</dbReference>
<dbReference type="SMART" id="SM01219">
    <property type="entry name" value="Frataxin_Cyay"/>
    <property type="match status" value="1"/>
</dbReference>
<dbReference type="GO" id="GO:0008198">
    <property type="term" value="F:ferrous iron binding"/>
    <property type="evidence" value="ECO:0007669"/>
    <property type="project" value="TreeGrafter"/>
</dbReference>
<dbReference type="Proteomes" id="UP000502260">
    <property type="component" value="Chromosome"/>
</dbReference>
<keyword evidence="3 4" id="KW-0408">Iron</keyword>
<dbReference type="Pfam" id="PF01491">
    <property type="entry name" value="Frataxin_Cyay"/>
    <property type="match status" value="1"/>
</dbReference>
<reference evidence="6" key="1">
    <citation type="submission" date="2020-03" db="EMBL/GenBank/DDBJ databases">
        <title>Complete genome sequence of sulfur-oxidizing bacterium skT11.</title>
        <authorList>
            <person name="Kanda M."/>
            <person name="Kojima H."/>
            <person name="Fukui M."/>
        </authorList>
    </citation>
    <scope>NUCLEOTIDE SEQUENCE [LARGE SCALE GENOMIC DNA]</scope>
    <source>
        <strain evidence="6">skT11</strain>
    </source>
</reference>
<evidence type="ECO:0000256" key="1">
    <source>
        <dbReference type="ARBA" id="ARBA00008183"/>
    </source>
</evidence>
<dbReference type="EMBL" id="AP022853">
    <property type="protein sequence ID" value="BCB25635.1"/>
    <property type="molecule type" value="Genomic_DNA"/>
</dbReference>
<dbReference type="RefSeq" id="WP_173059940.1">
    <property type="nucleotide sequence ID" value="NZ_AP022853.1"/>
</dbReference>
<evidence type="ECO:0000313" key="5">
    <source>
        <dbReference type="EMBL" id="BCB25635.1"/>
    </source>
</evidence>
<dbReference type="PROSITE" id="PS01344">
    <property type="entry name" value="FRATAXIN_1"/>
    <property type="match status" value="1"/>
</dbReference>
<keyword evidence="6" id="KW-1185">Reference proteome</keyword>
<gene>
    <name evidence="4 5" type="primary">cyaY</name>
    <name evidence="5" type="ORF">SKTS_05210</name>
</gene>
<dbReference type="SUPFAM" id="SSF55387">
    <property type="entry name" value="Frataxin/Nqo15-like"/>
    <property type="match status" value="1"/>
</dbReference>
<evidence type="ECO:0000313" key="6">
    <source>
        <dbReference type="Proteomes" id="UP000502260"/>
    </source>
</evidence>
<dbReference type="InterPro" id="IPR047584">
    <property type="entry name" value="CyaY"/>
</dbReference>
<dbReference type="NCBIfam" id="TIGR03421">
    <property type="entry name" value="FeS_CyaY"/>
    <property type="match status" value="1"/>
</dbReference>
<dbReference type="KEGG" id="slac:SKTS_05210"/>
<dbReference type="InterPro" id="IPR002908">
    <property type="entry name" value="Frataxin/CyaY"/>
</dbReference>
<dbReference type="InterPro" id="IPR020895">
    <property type="entry name" value="Frataxin_CS"/>
</dbReference>
<dbReference type="CDD" id="cd00503">
    <property type="entry name" value="Frataxin"/>
    <property type="match status" value="1"/>
</dbReference>
<dbReference type="PROSITE" id="PS50810">
    <property type="entry name" value="FRATAXIN_2"/>
    <property type="match status" value="1"/>
</dbReference>
<comment type="similarity">
    <text evidence="1 4">Belongs to the frataxin family.</text>
</comment>
<dbReference type="InterPro" id="IPR036524">
    <property type="entry name" value="Frataxin/CyaY_sf"/>
</dbReference>
<dbReference type="PANTHER" id="PTHR16821">
    <property type="entry name" value="FRATAXIN"/>
    <property type="match status" value="1"/>
</dbReference>
<organism evidence="5 6">
    <name type="scientific">Sulfurimicrobium lacus</name>
    <dbReference type="NCBI Taxonomy" id="2715678"/>
    <lineage>
        <taxon>Bacteria</taxon>
        <taxon>Pseudomonadati</taxon>
        <taxon>Pseudomonadota</taxon>
        <taxon>Betaproteobacteria</taxon>
        <taxon>Nitrosomonadales</taxon>
        <taxon>Sulfuricellaceae</taxon>
        <taxon>Sulfurimicrobium</taxon>
    </lineage>
</organism>
<protein>
    <recommendedName>
        <fullName evidence="4">Iron-sulfur cluster assembly protein CyaY</fullName>
    </recommendedName>
</protein>
<evidence type="ECO:0000256" key="2">
    <source>
        <dbReference type="ARBA" id="ARBA00022723"/>
    </source>
</evidence>
<comment type="function">
    <text evidence="4">Involved in iron-sulfur (Fe-S) cluster assembly. May act as a regulator of Fe-S biogenesis.</text>
</comment>